<reference evidence="3 4" key="1">
    <citation type="submission" date="2018-08" db="EMBL/GenBank/DDBJ databases">
        <title>Fibrisoma montanum sp. nov., isolated from Danxia mountain soil.</title>
        <authorList>
            <person name="Huang Y."/>
        </authorList>
    </citation>
    <scope>NUCLEOTIDE SEQUENCE [LARGE SCALE GENOMIC DNA]</scope>
    <source>
        <strain evidence="3 4">HYT19</strain>
    </source>
</reference>
<feature type="domain" description="DUF4136" evidence="2">
    <location>
        <begin position="21"/>
        <end position="188"/>
    </location>
</feature>
<feature type="chain" id="PRO_5019397023" evidence="1">
    <location>
        <begin position="21"/>
        <end position="192"/>
    </location>
</feature>
<dbReference type="AlphaFoldDB" id="A0A418M944"/>
<feature type="signal peptide" evidence="1">
    <location>
        <begin position="1"/>
        <end position="20"/>
    </location>
</feature>
<name>A0A418M944_9BACT</name>
<evidence type="ECO:0000313" key="4">
    <source>
        <dbReference type="Proteomes" id="UP000283523"/>
    </source>
</evidence>
<accession>A0A418M944</accession>
<organism evidence="3 4">
    <name type="scientific">Fibrisoma montanum</name>
    <dbReference type="NCBI Taxonomy" id="2305895"/>
    <lineage>
        <taxon>Bacteria</taxon>
        <taxon>Pseudomonadati</taxon>
        <taxon>Bacteroidota</taxon>
        <taxon>Cytophagia</taxon>
        <taxon>Cytophagales</taxon>
        <taxon>Spirosomataceae</taxon>
        <taxon>Fibrisoma</taxon>
    </lineage>
</organism>
<dbReference type="Pfam" id="PF13590">
    <property type="entry name" value="DUF4136"/>
    <property type="match status" value="1"/>
</dbReference>
<evidence type="ECO:0000313" key="3">
    <source>
        <dbReference type="EMBL" id="RIV22610.1"/>
    </source>
</evidence>
<comment type="caution">
    <text evidence="3">The sequence shown here is derived from an EMBL/GenBank/DDBJ whole genome shotgun (WGS) entry which is preliminary data.</text>
</comment>
<dbReference type="RefSeq" id="WP_119668793.1">
    <property type="nucleotide sequence ID" value="NZ_QXED01000004.1"/>
</dbReference>
<gene>
    <name evidence="3" type="ORF">DYU11_16510</name>
</gene>
<dbReference type="InterPro" id="IPR025411">
    <property type="entry name" value="DUF4136"/>
</dbReference>
<dbReference type="Gene3D" id="3.30.160.670">
    <property type="match status" value="1"/>
</dbReference>
<dbReference type="OrthoDB" id="118896at2"/>
<dbReference type="Proteomes" id="UP000283523">
    <property type="component" value="Unassembled WGS sequence"/>
</dbReference>
<evidence type="ECO:0000256" key="1">
    <source>
        <dbReference type="SAM" id="SignalP"/>
    </source>
</evidence>
<dbReference type="EMBL" id="QXED01000004">
    <property type="protein sequence ID" value="RIV22610.1"/>
    <property type="molecule type" value="Genomic_DNA"/>
</dbReference>
<dbReference type="PROSITE" id="PS51257">
    <property type="entry name" value="PROKAR_LIPOPROTEIN"/>
    <property type="match status" value="1"/>
</dbReference>
<evidence type="ECO:0000259" key="2">
    <source>
        <dbReference type="Pfam" id="PF13590"/>
    </source>
</evidence>
<sequence length="192" mass="21851">MKYGLMAVALMLVVSSCAPRVNVDASQRVNFDKYRTFAWMDSDVKGSQNPLYYNQLASDAVENTVNQVLGEKGLKEVKSRPDLLIGYHFFVEEKTRTVPTNNYAGPLYGPYYGWGRWGFAGWGPSWWGWGGPQYRQEEYQAGTVVVDMVDARTKQLVWRGSVQQAVSDPARITSLLPKEIERIVERFPQRNS</sequence>
<protein>
    <submittedName>
        <fullName evidence="3">DUF4136 domain-containing protein</fullName>
    </submittedName>
</protein>
<proteinExistence type="predicted"/>
<keyword evidence="4" id="KW-1185">Reference proteome</keyword>
<keyword evidence="1" id="KW-0732">Signal</keyword>